<evidence type="ECO:0000313" key="2">
    <source>
        <dbReference type="Proteomes" id="UP000591844"/>
    </source>
</evidence>
<reference evidence="1 2" key="1">
    <citation type="submission" date="2018-02" db="EMBL/GenBank/DDBJ databases">
        <authorList>
            <person name="Machado R.A."/>
        </authorList>
    </citation>
    <scope>NUCLEOTIDE SEQUENCE [LARGE SCALE GENOMIC DNA]</scope>
    <source>
        <strain evidence="1 2">DSM 19724</strain>
    </source>
</reference>
<sequence length="59" mass="7104">MEALASITRIEQQRTKDYERLLAKKYLSQHEWLAQKSTLLETQIFFSPQKIHQLKSDRK</sequence>
<dbReference type="RefSeq" id="WP_166301371.1">
    <property type="nucleotide sequence ID" value="NZ_CAWPIB010000001.1"/>
</dbReference>
<proteinExistence type="predicted"/>
<dbReference type="AlphaFoldDB" id="A0A7X5QAU8"/>
<evidence type="ECO:0000313" key="1">
    <source>
        <dbReference type="EMBL" id="NHB90892.1"/>
    </source>
</evidence>
<organism evidence="1 2">
    <name type="scientific">Photorhabdus cinerea</name>
    <dbReference type="NCBI Taxonomy" id="471575"/>
    <lineage>
        <taxon>Bacteria</taxon>
        <taxon>Pseudomonadati</taxon>
        <taxon>Pseudomonadota</taxon>
        <taxon>Gammaproteobacteria</taxon>
        <taxon>Enterobacterales</taxon>
        <taxon>Morganellaceae</taxon>
        <taxon>Photorhabdus</taxon>
    </lineage>
</organism>
<dbReference type="EMBL" id="PUJW01000001">
    <property type="protein sequence ID" value="NHB90892.1"/>
    <property type="molecule type" value="Genomic_DNA"/>
</dbReference>
<gene>
    <name evidence="1" type="ORF">C5469_01640</name>
</gene>
<comment type="caution">
    <text evidence="1">The sequence shown here is derived from an EMBL/GenBank/DDBJ whole genome shotgun (WGS) entry which is preliminary data.</text>
</comment>
<accession>A0A7X5QAU8</accession>
<keyword evidence="2" id="KW-1185">Reference proteome</keyword>
<dbReference type="Proteomes" id="UP000591844">
    <property type="component" value="Unassembled WGS sequence"/>
</dbReference>
<name>A0A7X5QAU8_9GAMM</name>
<protein>
    <submittedName>
        <fullName evidence="1">Uncharacterized protein</fullName>
    </submittedName>
</protein>